<dbReference type="RefSeq" id="XP_031562283.1">
    <property type="nucleotide sequence ID" value="XM_031706423.1"/>
</dbReference>
<feature type="region of interest" description="Disordered" evidence="2">
    <location>
        <begin position="100"/>
        <end position="179"/>
    </location>
</feature>
<dbReference type="Proteomes" id="UP000515163">
    <property type="component" value="Unplaced"/>
</dbReference>
<proteinExistence type="predicted"/>
<gene>
    <name evidence="4 5" type="primary">LOC116298075</name>
</gene>
<dbReference type="KEGG" id="aten:116298075"/>
<dbReference type="AlphaFoldDB" id="A0A6P8IBQ7"/>
<protein>
    <submittedName>
        <fullName evidence="4 5">Uncharacterized protein LOC116298075</fullName>
    </submittedName>
</protein>
<organism evidence="3 5">
    <name type="scientific">Actinia tenebrosa</name>
    <name type="common">Australian red waratah sea anemone</name>
    <dbReference type="NCBI Taxonomy" id="6105"/>
    <lineage>
        <taxon>Eukaryota</taxon>
        <taxon>Metazoa</taxon>
        <taxon>Cnidaria</taxon>
        <taxon>Anthozoa</taxon>
        <taxon>Hexacorallia</taxon>
        <taxon>Actiniaria</taxon>
        <taxon>Actiniidae</taxon>
        <taxon>Actinia</taxon>
    </lineage>
</organism>
<reference evidence="4 5" key="1">
    <citation type="submission" date="2025-04" db="UniProtKB">
        <authorList>
            <consortium name="RefSeq"/>
        </authorList>
    </citation>
    <scope>IDENTIFICATION</scope>
    <source>
        <tissue evidence="4 5">Tentacle</tissue>
    </source>
</reference>
<feature type="coiled-coil region" evidence="1">
    <location>
        <begin position="288"/>
        <end position="329"/>
    </location>
</feature>
<accession>A0A6P8IBQ7</accession>
<keyword evidence="1" id="KW-0175">Coiled coil</keyword>
<evidence type="ECO:0000313" key="5">
    <source>
        <dbReference type="RefSeq" id="XP_031562285.1"/>
    </source>
</evidence>
<name>A0A6P8IBQ7_ACTTE</name>
<dbReference type="RefSeq" id="XP_031562285.1">
    <property type="nucleotide sequence ID" value="XM_031706425.1"/>
</dbReference>
<evidence type="ECO:0000313" key="4">
    <source>
        <dbReference type="RefSeq" id="XP_031562283.1"/>
    </source>
</evidence>
<sequence length="345" mass="39187">MGDLDAKRLLIENSKLKIQQNELSSVLGEEKEMVKYLHGVIKNYEQLLRSNSKSNSSSPPAVVKMYHDTDLKTDPKKAHEGDIHTKIESARKKYQIITTQHRKGDATGRLMLPSEQPRNKTPLSLQSCLVRGSEEDSQGFSPYQGVNRPRVYKENVSRSSDDLRLENLENSSSSDDDLVKDNLASFSSGHNIGHNNILNPVHFEEGLSEGQPMGSVGNAPSNKRFNHKYDKESHSGKHQELEAFVNPTLYPNWYCCSKTAHDEIDKKETSSTTRPRSNFTKTTTTSINDNRESELAEMFRELDKMESKLNRYENLVAKSDKRLTKIENKLEYLESFALGEESECL</sequence>
<feature type="compositionally biased region" description="Basic and acidic residues" evidence="2">
    <location>
        <begin position="151"/>
        <end position="167"/>
    </location>
</feature>
<evidence type="ECO:0000313" key="3">
    <source>
        <dbReference type="Proteomes" id="UP000515163"/>
    </source>
</evidence>
<evidence type="ECO:0000256" key="2">
    <source>
        <dbReference type="SAM" id="MobiDB-lite"/>
    </source>
</evidence>
<dbReference type="GeneID" id="116298075"/>
<evidence type="ECO:0000256" key="1">
    <source>
        <dbReference type="SAM" id="Coils"/>
    </source>
</evidence>
<dbReference type="OrthoDB" id="5974694at2759"/>
<keyword evidence="3" id="KW-1185">Reference proteome</keyword>